<accession>A0ABP5LPV1</accession>
<keyword evidence="1" id="KW-0812">Transmembrane</keyword>
<keyword evidence="3" id="KW-1185">Reference proteome</keyword>
<feature type="transmembrane region" description="Helical" evidence="1">
    <location>
        <begin position="216"/>
        <end position="240"/>
    </location>
</feature>
<feature type="transmembrane region" description="Helical" evidence="1">
    <location>
        <begin position="148"/>
        <end position="171"/>
    </location>
</feature>
<feature type="transmembrane region" description="Helical" evidence="1">
    <location>
        <begin position="115"/>
        <end position="136"/>
    </location>
</feature>
<organism evidence="2 3">
    <name type="scientific">Kitasatospora kazusensis</name>
    <dbReference type="NCBI Taxonomy" id="407974"/>
    <lineage>
        <taxon>Bacteria</taxon>
        <taxon>Bacillati</taxon>
        <taxon>Actinomycetota</taxon>
        <taxon>Actinomycetes</taxon>
        <taxon>Kitasatosporales</taxon>
        <taxon>Streptomycetaceae</taxon>
        <taxon>Kitasatospora</taxon>
    </lineage>
</organism>
<evidence type="ECO:0000256" key="1">
    <source>
        <dbReference type="SAM" id="Phobius"/>
    </source>
</evidence>
<proteinExistence type="predicted"/>
<sequence>MSAPVDSAPAGPRPDLDRPLVLRPLVYLQEGDEVTIGSPDVDSYAVFPADGAELVRMLADGVTPREAAERHEEAHGESVDMPDLLSVLEDLGFVHDGTGTAAPAPVRWQRLGRALFSRPAWVCYATLTALSLVAMARAPELAPHRGALFFSSSYTVISLVLFLGQIPFLALHEAFHALAGRRMGLNSTFSVGRRLIYVVFETSLPGLVAVPRRQRYLPILAGMVADVLAVDVLTLVAAVVREPGGALSPAGRVCLALAFAVVMRLLWQLFFYLRTDVYILLTTVLGCTDLHGAATAVLRNAVRRWTGRAAQELSAYGPADLRAARWYAWLLPVGYALTLGSFATVVVPSAYRLLTGLFGRLRAGTPLSGIADSAILLALLLAQFLAVAYMALRDRRARRSGAGQQVRDSRPESPATA</sequence>
<gene>
    <name evidence="2" type="ORF">GCM10009760_41520</name>
</gene>
<feature type="transmembrane region" description="Helical" evidence="1">
    <location>
        <begin position="191"/>
        <end position="210"/>
    </location>
</feature>
<protein>
    <recommendedName>
        <fullName evidence="4">PqqD family protein</fullName>
    </recommendedName>
</protein>
<feature type="transmembrane region" description="Helical" evidence="1">
    <location>
        <begin position="326"/>
        <end position="350"/>
    </location>
</feature>
<keyword evidence="1" id="KW-0472">Membrane</keyword>
<feature type="transmembrane region" description="Helical" evidence="1">
    <location>
        <begin position="252"/>
        <end position="271"/>
    </location>
</feature>
<evidence type="ECO:0008006" key="4">
    <source>
        <dbReference type="Google" id="ProtNLM"/>
    </source>
</evidence>
<keyword evidence="1" id="KW-1133">Transmembrane helix</keyword>
<dbReference type="RefSeq" id="WP_344467234.1">
    <property type="nucleotide sequence ID" value="NZ_BAAANT010000025.1"/>
</dbReference>
<reference evidence="3" key="1">
    <citation type="journal article" date="2019" name="Int. J. Syst. Evol. Microbiol.">
        <title>The Global Catalogue of Microorganisms (GCM) 10K type strain sequencing project: providing services to taxonomists for standard genome sequencing and annotation.</title>
        <authorList>
            <consortium name="The Broad Institute Genomics Platform"/>
            <consortium name="The Broad Institute Genome Sequencing Center for Infectious Disease"/>
            <person name="Wu L."/>
            <person name="Ma J."/>
        </authorList>
    </citation>
    <scope>NUCLEOTIDE SEQUENCE [LARGE SCALE GENOMIC DNA]</scope>
    <source>
        <strain evidence="3">JCM 14560</strain>
    </source>
</reference>
<evidence type="ECO:0000313" key="2">
    <source>
        <dbReference type="EMBL" id="GAA2148910.1"/>
    </source>
</evidence>
<evidence type="ECO:0000313" key="3">
    <source>
        <dbReference type="Proteomes" id="UP001422759"/>
    </source>
</evidence>
<dbReference type="Proteomes" id="UP001422759">
    <property type="component" value="Unassembled WGS sequence"/>
</dbReference>
<comment type="caution">
    <text evidence="2">The sequence shown here is derived from an EMBL/GenBank/DDBJ whole genome shotgun (WGS) entry which is preliminary data.</text>
</comment>
<name>A0ABP5LPV1_9ACTN</name>
<dbReference type="EMBL" id="BAAANT010000025">
    <property type="protein sequence ID" value="GAA2148910.1"/>
    <property type="molecule type" value="Genomic_DNA"/>
</dbReference>
<feature type="transmembrane region" description="Helical" evidence="1">
    <location>
        <begin position="370"/>
        <end position="392"/>
    </location>
</feature>